<organism evidence="1 2">
    <name type="scientific">Streptomyces scabichelini</name>
    <dbReference type="NCBI Taxonomy" id="2711217"/>
    <lineage>
        <taxon>Bacteria</taxon>
        <taxon>Bacillati</taxon>
        <taxon>Actinomycetota</taxon>
        <taxon>Actinomycetes</taxon>
        <taxon>Kitasatosporales</taxon>
        <taxon>Streptomycetaceae</taxon>
        <taxon>Streptomyces</taxon>
    </lineage>
</organism>
<name>A0A6G4VH39_9ACTN</name>
<dbReference type="RefSeq" id="WP_165266249.1">
    <property type="nucleotide sequence ID" value="NZ_JAAKZY010000171.1"/>
</dbReference>
<dbReference type="AlphaFoldDB" id="A0A6G4VH39"/>
<sequence>MTAAPSTSPPPDFARASVHHYRSAVLATGARWQISADHLAGLAAECAIKAILISFLGSELKPNGMPHHPEMKFANPQRRQRNWDGQHGHLPALWEQLTAVAHRRNDTAAGLLFSQLLWENPFADWDVGDRYCDGTTLTKEHVDRHLKAAHDLIAAHEQARILGTGTLV</sequence>
<comment type="caution">
    <text evidence="1">The sequence shown here is derived from an EMBL/GenBank/DDBJ whole genome shotgun (WGS) entry which is preliminary data.</text>
</comment>
<gene>
    <name evidence="1" type="ORF">G5C60_37390</name>
</gene>
<proteinExistence type="predicted"/>
<keyword evidence="2" id="KW-1185">Reference proteome</keyword>
<protein>
    <submittedName>
        <fullName evidence="1">Uncharacterized protein</fullName>
    </submittedName>
</protein>
<dbReference type="Proteomes" id="UP000472335">
    <property type="component" value="Unassembled WGS sequence"/>
</dbReference>
<dbReference type="EMBL" id="JAAKZY010000171">
    <property type="protein sequence ID" value="NGO13124.1"/>
    <property type="molecule type" value="Genomic_DNA"/>
</dbReference>
<reference evidence="1 2" key="1">
    <citation type="submission" date="2020-02" db="EMBL/GenBank/DDBJ databases">
        <title>Whole-genome analyses of novel actinobacteria.</title>
        <authorList>
            <person name="Sahin N."/>
            <person name="Gencbay T."/>
        </authorList>
    </citation>
    <scope>NUCLEOTIDE SEQUENCE [LARGE SCALE GENOMIC DNA]</scope>
    <source>
        <strain evidence="1 2">HC44</strain>
    </source>
</reference>
<accession>A0A6G4VH39</accession>
<evidence type="ECO:0000313" key="1">
    <source>
        <dbReference type="EMBL" id="NGO13124.1"/>
    </source>
</evidence>
<evidence type="ECO:0000313" key="2">
    <source>
        <dbReference type="Proteomes" id="UP000472335"/>
    </source>
</evidence>